<dbReference type="GO" id="GO:0005634">
    <property type="term" value="C:nucleus"/>
    <property type="evidence" value="ECO:0007669"/>
    <property type="project" value="TreeGrafter"/>
</dbReference>
<dbReference type="GO" id="GO:0007140">
    <property type="term" value="P:male meiotic nuclear division"/>
    <property type="evidence" value="ECO:0007669"/>
    <property type="project" value="InterPro"/>
</dbReference>
<reference evidence="4" key="1">
    <citation type="thesis" date="2020" institute="ProQuest LLC" country="789 East Eisenhower Parkway, Ann Arbor, MI, USA">
        <title>Comparative Genomics and Chromosome Evolution.</title>
        <authorList>
            <person name="Mudd A.B."/>
        </authorList>
    </citation>
    <scope>NUCLEOTIDE SEQUENCE</scope>
    <source>
        <strain evidence="4">237g6f4</strain>
        <tissue evidence="4">Blood</tissue>
    </source>
</reference>
<evidence type="ECO:0000313" key="4">
    <source>
        <dbReference type="EMBL" id="KAG8593814.1"/>
    </source>
</evidence>
<dbReference type="PANTHER" id="PTHR22380">
    <property type="entry name" value="TESTIS-EXPRESSED PROTEIN 15"/>
    <property type="match status" value="1"/>
</dbReference>
<feature type="region of interest" description="Disordered" evidence="1">
    <location>
        <begin position="1750"/>
        <end position="1791"/>
    </location>
</feature>
<dbReference type="Pfam" id="PF15326">
    <property type="entry name" value="TEX15"/>
    <property type="match status" value="2"/>
</dbReference>
<dbReference type="InterPro" id="IPR022188">
    <property type="entry name" value="TASOR_DUF3715"/>
</dbReference>
<feature type="region of interest" description="Disordered" evidence="1">
    <location>
        <begin position="1956"/>
        <end position="1998"/>
    </location>
</feature>
<feature type="region of interest" description="Disordered" evidence="1">
    <location>
        <begin position="1890"/>
        <end position="1915"/>
    </location>
</feature>
<feature type="region of interest" description="Disordered" evidence="1">
    <location>
        <begin position="1811"/>
        <end position="1833"/>
    </location>
</feature>
<evidence type="ECO:0000259" key="2">
    <source>
        <dbReference type="Pfam" id="PF12509"/>
    </source>
</evidence>
<evidence type="ECO:0000313" key="5">
    <source>
        <dbReference type="Proteomes" id="UP000824782"/>
    </source>
</evidence>
<dbReference type="Pfam" id="PF12509">
    <property type="entry name" value="DUF3715"/>
    <property type="match status" value="1"/>
</dbReference>
<accession>A0AAV7D8N3</accession>
<feature type="region of interest" description="Disordered" evidence="1">
    <location>
        <begin position="845"/>
        <end position="866"/>
    </location>
</feature>
<proteinExistence type="predicted"/>
<name>A0AAV7D8N3_ENGPU</name>
<sequence>MHAFGVLPYAFLIYSLCSKDNMEEQVKTSSRTTHAESKHLQNFTIPKIKRTVDKSCLLRCMPNRREFGDILETLNNGRLNIVSELKSTWAFSEMKLVINEYLTEKFFEKRNEMKELGRHNRELEYRFCFLVVPTHTANDIALHGLSVGSMAAEELGNPEMGVYLFRYIDVALNFAHQKKMSSNVVLIFKVLFGKVKTVKPGSALKSVLEPTPNFDSHISKKAPLWNDPLDEQVTNSLIYVYEYDKSFKPVKTPRQCLPIATVDATFIVNKTVTATLPARQASKPIVSGDSTPANCTVAQRIGKGKDAMVIFKSIRSPLAQTTGIETIQNNVFEKEAPSVPVTETEPSCCVLKKSPLFQNNITLPDLSISLEQNSVALESLITSCMVITSKSMKDPRLVKRSEPETTSPVGQQNDCSVFPENEVSCVIEKNLNTEIPCYSEDSFVEQSLYLSFEEKRVYDSFLVTEEPLVKGLNKYSSFLTCGESERDSDIKSSPNIHTEEKAEHSMQMNVYDQLLGLSASQFGNESKETEFSISMSLKTLNCTSGHEEKPDGNRLFFKNLDTPEKDSARSIYFSLEGEAGNELLPNTLCKEQTEILKKVCSNDKLGQISPKVRTEKEKSLLNASSLVVEVVDSMPLNTSNNIKTNTKVGKSEGHRRMSLHKMLKNKANLKTTNLMDCYKEQSLSYKKHPLVESSLVTSKTKLLKKSKECILGLKQKLYGPGKDRISKAVTHQTSKKVTQNKKSPMESDATDKLPAARTIVLNDKKPTSIADKCLHKFISTAAVHERLTILKGKDKCHGEKSPEKERHELYLPKAVTDNAREYKKVHTAAPKQIILDRHGGCFTPGNLTNGSGSKTVNEKDSSDLHSSNKINTRVQENSHFSQISSLIIPTNANPQSSDLDEAVKKTSVDKVVQDLCSKKIKKVAMTIPKTTHKDVSGENICFVTELENRIDWSGIFGMELDKVDEMLGTLRCSSQTKVIGSSPSKMSLSPTCKVTVSLETPEDHSSNFTAIVSNKENTIPMDPSLQAPTDETEKHAVNCETSGKDFKSHNGRKRHSSKHMFSHIRKQRTSLAISISKGSSKKINDNEKKLQRNKEFATITFKVAKTSSLLLSKLSKILQKASETDSLKLLQNLKLMCKNIIPAFIKAFEKKQDCGFKKVIVDRRLFVKQNLKTCFKCPLKPQAVEAFLELQMILETRQFVENRIHFIEGKPTFRSLLWYDGSLYAELLTGEFGYQQQSPFYSAFQEKLRLNPLTTVKNHYTQLSEYLQEIDETDSSYYVYLKYKRELQECEDVLKRECDHAAFSLSIPFSCGVHLGDTIDDLTALQKSTLEVIGTLINLPNCDPGKKEHALSLLEVISAKIDYIKTSVTTSMQLSLFGIEHLLFDAAKAMACHETNKCGGQTRTITKGLINQINSIALSKLYEVYCAQSEQPVNIKKSSSEILNSYESSEYFGKHDVFYFGKAIDKARCAEPGVLKKMIHDCKLHLEFQSKYFQILQECIVDEVLIQETNALDMAENPEKCTILLKPEAVEAYIDLAMTYETLHFLNCLMALKKNQERTRGLLWYDASLFSDLIQHQYRVQSFLEGNILPTAIDIIDGTISEIKSELDVISSCSNSVNYTYAFQIMTRELSELSELKSFMTSKPAIATYINCSPFVVSLYYGNSLGELSHNYNQLSHYLDILLSAPKKDLGKLAHTMKIMKTIELSKVLLFKPGTSRFSFITCHVLHNRKKQNLSIKGKIPKEEHIITSQYPRKRINTKVPADEDSSSPKKQKVITSHGKTSKKKREENQVLSDLRPGNLFEIFTTGPQQNDRLPIAKDSVNGSTQKNSKSILPRSSKCTKVYGISATEIKIYGKDDKTSPPGQDKIKIDPFVGKCKETSGASVTTEFTLDSKNQSQEESKCVKTPSPESIISNPVSEDINNIQENKVIDELSKERDPSVDENSSILSVCSMDLNTPEEQENIRQLNSTPGKQEEIKKKQSPTSNEEIEKSKSTTWNSQSVLPASGQYPQFPVSTTPWQYSLYGWYQNSNNTGGITQGYPCVSYNTQSENPYNRSSAFTVPNALQYSRNQPYSTLSGQIQAGMFSVSGSFGANVPYDYTASLSSSNQNPVPIPYSYNSNANTGWPWDCWQ</sequence>
<dbReference type="Proteomes" id="UP000824782">
    <property type="component" value="Unassembled WGS sequence"/>
</dbReference>
<feature type="compositionally biased region" description="Basic residues" evidence="1">
    <location>
        <begin position="1049"/>
        <end position="1060"/>
    </location>
</feature>
<feature type="domain" description="TASOR pseudo-PARP" evidence="2">
    <location>
        <begin position="112"/>
        <end position="258"/>
    </location>
</feature>
<dbReference type="GO" id="GO:0010569">
    <property type="term" value="P:regulation of double-strand break repair via homologous recombination"/>
    <property type="evidence" value="ECO:0007669"/>
    <property type="project" value="InterPro"/>
</dbReference>
<feature type="compositionally biased region" description="Polar residues" evidence="1">
    <location>
        <begin position="1821"/>
        <end position="1831"/>
    </location>
</feature>
<feature type="region of interest" description="Disordered" evidence="1">
    <location>
        <begin position="726"/>
        <end position="751"/>
    </location>
</feature>
<dbReference type="InterPro" id="IPR026616">
    <property type="entry name" value="TEX15"/>
</dbReference>
<keyword evidence="5" id="KW-1185">Reference proteome</keyword>
<feature type="domain" description="Testis expressed sequence 15" evidence="3">
    <location>
        <begin position="1474"/>
        <end position="1582"/>
    </location>
</feature>
<feature type="region of interest" description="Disordered" evidence="1">
    <location>
        <begin position="1041"/>
        <end position="1060"/>
    </location>
</feature>
<dbReference type="PANTHER" id="PTHR22380:SF1">
    <property type="entry name" value="TESTIS-EXPRESSED PROTEIN 15"/>
    <property type="match status" value="1"/>
</dbReference>
<feature type="compositionally biased region" description="Polar residues" evidence="1">
    <location>
        <begin position="729"/>
        <end position="742"/>
    </location>
</feature>
<evidence type="ECO:0000256" key="1">
    <source>
        <dbReference type="SAM" id="MobiDB-lite"/>
    </source>
</evidence>
<evidence type="ECO:0000259" key="3">
    <source>
        <dbReference type="Pfam" id="PF15326"/>
    </source>
</evidence>
<protein>
    <submittedName>
        <fullName evidence="4">Uncharacterized protein</fullName>
    </submittedName>
</protein>
<gene>
    <name evidence="4" type="ORF">GDO81_000958</name>
</gene>
<feature type="domain" description="Testis expressed sequence 15" evidence="3">
    <location>
        <begin position="1086"/>
        <end position="1265"/>
    </location>
</feature>
<dbReference type="EMBL" id="WNYA01000001">
    <property type="protein sequence ID" value="KAG8593814.1"/>
    <property type="molecule type" value="Genomic_DNA"/>
</dbReference>
<dbReference type="InterPro" id="IPR032765">
    <property type="entry name" value="TEX15_dom"/>
</dbReference>
<comment type="caution">
    <text evidence="4">The sequence shown here is derived from an EMBL/GenBank/DDBJ whole genome shotgun (WGS) entry which is preliminary data.</text>
</comment>
<organism evidence="4 5">
    <name type="scientific">Engystomops pustulosus</name>
    <name type="common">Tungara frog</name>
    <name type="synonym">Physalaemus pustulosus</name>
    <dbReference type="NCBI Taxonomy" id="76066"/>
    <lineage>
        <taxon>Eukaryota</taxon>
        <taxon>Metazoa</taxon>
        <taxon>Chordata</taxon>
        <taxon>Craniata</taxon>
        <taxon>Vertebrata</taxon>
        <taxon>Euteleostomi</taxon>
        <taxon>Amphibia</taxon>
        <taxon>Batrachia</taxon>
        <taxon>Anura</taxon>
        <taxon>Neobatrachia</taxon>
        <taxon>Hyloidea</taxon>
        <taxon>Leptodactylidae</taxon>
        <taxon>Leiuperinae</taxon>
        <taxon>Engystomops</taxon>
    </lineage>
</organism>
<dbReference type="GO" id="GO:0007130">
    <property type="term" value="P:synaptonemal complex assembly"/>
    <property type="evidence" value="ECO:0007669"/>
    <property type="project" value="TreeGrafter"/>
</dbReference>
<feature type="compositionally biased region" description="Polar residues" evidence="1">
    <location>
        <begin position="845"/>
        <end position="855"/>
    </location>
</feature>